<comment type="caution">
    <text evidence="1">The sequence shown here is derived from an EMBL/GenBank/DDBJ whole genome shotgun (WGS) entry which is preliminary data.</text>
</comment>
<protein>
    <submittedName>
        <fullName evidence="1">Uncharacterized protein</fullName>
    </submittedName>
</protein>
<organism evidence="1 2">
    <name type="scientific">Halanaerobium saccharolyticum</name>
    <dbReference type="NCBI Taxonomy" id="43595"/>
    <lineage>
        <taxon>Bacteria</taxon>
        <taxon>Bacillati</taxon>
        <taxon>Bacillota</taxon>
        <taxon>Clostridia</taxon>
        <taxon>Halanaerobiales</taxon>
        <taxon>Halanaerobiaceae</taxon>
        <taxon>Halanaerobium</taxon>
    </lineage>
</organism>
<proteinExistence type="predicted"/>
<dbReference type="AlphaFoldDB" id="A0A4R6M4V7"/>
<dbReference type="RefSeq" id="WP_133513452.1">
    <property type="nucleotide sequence ID" value="NZ_SNWX01000001.1"/>
</dbReference>
<accession>A0A4R6M4V7</accession>
<dbReference type="OrthoDB" id="9887115at2"/>
<name>A0A4R6M4V7_9FIRM</name>
<dbReference type="Proteomes" id="UP000295064">
    <property type="component" value="Unassembled WGS sequence"/>
</dbReference>
<evidence type="ECO:0000313" key="2">
    <source>
        <dbReference type="Proteomes" id="UP000295064"/>
    </source>
</evidence>
<sequence length="106" mass="13005">MRREKLVELFEEKVKTERKIPTARDIDRDQKFPSYRKFKKSFGSQRIRQAEELRKIVEHYKLQFKIDELFCEDCKFNKFECGNNIEDCKNQGELYIRILKQELKSH</sequence>
<reference evidence="1 2" key="1">
    <citation type="submission" date="2019-03" db="EMBL/GenBank/DDBJ databases">
        <title>Subsurface microbial communities from deep shales in Ohio and West Virginia, USA.</title>
        <authorList>
            <person name="Wrighton K."/>
        </authorList>
    </citation>
    <scope>NUCLEOTIDE SEQUENCE [LARGE SCALE GENOMIC DNA]</scope>
    <source>
        <strain evidence="1 2">MA284_T2</strain>
    </source>
</reference>
<gene>
    <name evidence="1" type="ORF">DFR79_1014</name>
</gene>
<dbReference type="EMBL" id="SNWX01000001">
    <property type="protein sequence ID" value="TDO95009.1"/>
    <property type="molecule type" value="Genomic_DNA"/>
</dbReference>
<evidence type="ECO:0000313" key="1">
    <source>
        <dbReference type="EMBL" id="TDO95009.1"/>
    </source>
</evidence>